<evidence type="ECO:0000313" key="1">
    <source>
        <dbReference type="EMBL" id="CCC91894.1"/>
    </source>
</evidence>
<organism evidence="1">
    <name type="scientific">Trypanosoma congolense (strain IL3000)</name>
    <dbReference type="NCBI Taxonomy" id="1068625"/>
    <lineage>
        <taxon>Eukaryota</taxon>
        <taxon>Discoba</taxon>
        <taxon>Euglenozoa</taxon>
        <taxon>Kinetoplastea</taxon>
        <taxon>Metakinetoplastina</taxon>
        <taxon>Trypanosomatida</taxon>
        <taxon>Trypanosomatidae</taxon>
        <taxon>Trypanosoma</taxon>
        <taxon>Nannomonas</taxon>
    </lineage>
</organism>
<sequence>MHEKSRFPFCHEGEKRASVRRFGVKKRKPKGNDKCCKFVGPPSSFCFTRISFPLLFRFLSPLRSKRYIFYCIFSPSVLQNMREKQTIKQKTSSNTHSAGER</sequence>
<name>G0UR83_TRYCI</name>
<proteinExistence type="predicted"/>
<accession>G0UR83</accession>
<reference evidence="1" key="1">
    <citation type="journal article" date="2012" name="Proc. Natl. Acad. Sci. U.S.A.">
        <title>Antigenic diversity is generated by distinct evolutionary mechanisms in African trypanosome species.</title>
        <authorList>
            <person name="Jackson A.P."/>
            <person name="Berry A."/>
            <person name="Aslett M."/>
            <person name="Allison H.C."/>
            <person name="Burton P."/>
            <person name="Vavrova-Anderson J."/>
            <person name="Brown R."/>
            <person name="Browne H."/>
            <person name="Corton N."/>
            <person name="Hauser H."/>
            <person name="Gamble J."/>
            <person name="Gilderthorp R."/>
            <person name="Marcello L."/>
            <person name="McQuillan J."/>
            <person name="Otto T.D."/>
            <person name="Quail M.A."/>
            <person name="Sanders M.J."/>
            <person name="van Tonder A."/>
            <person name="Ginger M.L."/>
            <person name="Field M.C."/>
            <person name="Barry J.D."/>
            <person name="Hertz-Fowler C."/>
            <person name="Berriman M."/>
        </authorList>
    </citation>
    <scope>NUCLEOTIDE SEQUENCE</scope>
    <source>
        <strain evidence="1">IL3000</strain>
    </source>
</reference>
<dbReference type="AlphaFoldDB" id="G0UR83"/>
<dbReference type="EMBL" id="HE575321">
    <property type="protein sequence ID" value="CCC91894.1"/>
    <property type="molecule type" value="Genomic_DNA"/>
</dbReference>
<gene>
    <name evidence="1" type="ORF">TCIL3000_8_1030</name>
</gene>
<protein>
    <submittedName>
        <fullName evidence="1">Uncharacterized protein</fullName>
    </submittedName>
</protein>